<reference evidence="11 12" key="2">
    <citation type="journal article" date="2013" name="Int. J. Syst. Evol. Microbiol.">
        <title>Methylophaga nitratireducenticrescens sp. nov. and Methylophaga frappieri sp. nov., isolated from the biofilm of the methanol-fed denitrification system treating the seawater at the Montreal Biodome.</title>
        <authorList>
            <person name="Villeneuve C."/>
            <person name="Martineau C."/>
            <person name="Mauffrey F."/>
            <person name="Villemur R."/>
        </authorList>
    </citation>
    <scope>NUCLEOTIDE SEQUENCE [LARGE SCALE GENOMIC DNA]</scope>
    <source>
        <strain evidence="11 12">JAM1</strain>
    </source>
</reference>
<name>I1XLI4_METNJ</name>
<dbReference type="GO" id="GO:0005507">
    <property type="term" value="F:copper ion binding"/>
    <property type="evidence" value="ECO:0007669"/>
    <property type="project" value="TreeGrafter"/>
</dbReference>
<dbReference type="AlphaFoldDB" id="I1XLI4"/>
<dbReference type="CDD" id="cd16833">
    <property type="entry name" value="YfiH"/>
    <property type="match status" value="1"/>
</dbReference>
<dbReference type="GO" id="GO:0017061">
    <property type="term" value="F:S-methyl-5-thioadenosine phosphorylase activity"/>
    <property type="evidence" value="ECO:0007669"/>
    <property type="project" value="UniProtKB-EC"/>
</dbReference>
<dbReference type="eggNOG" id="COG1496">
    <property type="taxonomic scope" value="Bacteria"/>
</dbReference>
<proteinExistence type="inferred from homology"/>
<dbReference type="STRING" id="754476.Q7A_2453"/>
<dbReference type="Gene3D" id="3.60.140.10">
    <property type="entry name" value="CNF1/YfiH-like putative cysteine hydrolases"/>
    <property type="match status" value="1"/>
</dbReference>
<dbReference type="Pfam" id="PF02578">
    <property type="entry name" value="Cu-oxidase_4"/>
    <property type="match status" value="1"/>
</dbReference>
<dbReference type="InterPro" id="IPR011324">
    <property type="entry name" value="Cytotoxic_necrot_fac-like_cat"/>
</dbReference>
<sequence>MCHAVMAESFIEVNWPAPKNIRAITTTRNGGQSLAPFDSLNLGDHVGDNPDCVAANRQRLIEAALMPAEPLWLKQTHSTAVIHSSQWQQNIEADAIISNSINQVCAVMTADCLPLLITDKSGSQVAAIHAGWRGLQAGIIENTLARFGVAGSEILAWMGPAIGPKAFEVGPEVKAAFLAIDPAAESAFIASHSDRYLADIYMLARQRLSAQGVTAIYGGDFCTYSENERFFSYRHEGVTGRMATLIWIEAE</sequence>
<dbReference type="GO" id="GO:0016787">
    <property type="term" value="F:hydrolase activity"/>
    <property type="evidence" value="ECO:0007669"/>
    <property type="project" value="UniProtKB-KW"/>
</dbReference>
<dbReference type="EMBL" id="CP003390">
    <property type="protein sequence ID" value="AFI85253.1"/>
    <property type="molecule type" value="Genomic_DNA"/>
</dbReference>
<gene>
    <name evidence="11" type="ordered locus">Q7A_2453</name>
</gene>
<keyword evidence="3" id="KW-0808">Transferase</keyword>
<comment type="catalytic activity">
    <reaction evidence="8">
        <text>adenosine + phosphate = alpha-D-ribose 1-phosphate + adenine</text>
        <dbReference type="Rhea" id="RHEA:27642"/>
        <dbReference type="ChEBI" id="CHEBI:16335"/>
        <dbReference type="ChEBI" id="CHEBI:16708"/>
        <dbReference type="ChEBI" id="CHEBI:43474"/>
        <dbReference type="ChEBI" id="CHEBI:57720"/>
        <dbReference type="EC" id="2.4.2.1"/>
    </reaction>
    <physiologicalReaction direction="left-to-right" evidence="8">
        <dbReference type="Rhea" id="RHEA:27643"/>
    </physiologicalReaction>
</comment>
<protein>
    <recommendedName>
        <fullName evidence="10">Purine nucleoside phosphorylase</fullName>
    </recommendedName>
</protein>
<dbReference type="PANTHER" id="PTHR30616">
    <property type="entry name" value="UNCHARACTERIZED PROTEIN YFIH"/>
    <property type="match status" value="1"/>
</dbReference>
<evidence type="ECO:0000256" key="6">
    <source>
        <dbReference type="ARBA" id="ARBA00022833"/>
    </source>
</evidence>
<organism evidence="11 12">
    <name type="scientific">Methylophaga nitratireducenticrescens</name>
    <dbReference type="NCBI Taxonomy" id="754476"/>
    <lineage>
        <taxon>Bacteria</taxon>
        <taxon>Pseudomonadati</taxon>
        <taxon>Pseudomonadota</taxon>
        <taxon>Gammaproteobacteria</taxon>
        <taxon>Thiotrichales</taxon>
        <taxon>Piscirickettsiaceae</taxon>
        <taxon>Methylophaga</taxon>
    </lineage>
</organism>
<reference evidence="11 12" key="1">
    <citation type="journal article" date="2012" name="J. Bacteriol.">
        <title>Complete genome sequences of Methylophaga sp. strain JAM1 and Methylophaga sp. strain JAM7.</title>
        <authorList>
            <person name="Villeneuve C."/>
            <person name="Martineau C."/>
            <person name="Mauffrey F."/>
            <person name="Villemur R."/>
        </authorList>
    </citation>
    <scope>NUCLEOTIDE SEQUENCE [LARGE SCALE GENOMIC DNA]</scope>
    <source>
        <strain evidence="11 12">JAM1</strain>
    </source>
</reference>
<evidence type="ECO:0000256" key="3">
    <source>
        <dbReference type="ARBA" id="ARBA00022679"/>
    </source>
</evidence>
<dbReference type="HOGENOM" id="CLU_065784_1_1_6"/>
<comment type="catalytic activity">
    <reaction evidence="1">
        <text>inosine + phosphate = alpha-D-ribose 1-phosphate + hypoxanthine</text>
        <dbReference type="Rhea" id="RHEA:27646"/>
        <dbReference type="ChEBI" id="CHEBI:17368"/>
        <dbReference type="ChEBI" id="CHEBI:17596"/>
        <dbReference type="ChEBI" id="CHEBI:43474"/>
        <dbReference type="ChEBI" id="CHEBI:57720"/>
        <dbReference type="EC" id="2.4.2.1"/>
    </reaction>
    <physiologicalReaction direction="left-to-right" evidence="1">
        <dbReference type="Rhea" id="RHEA:27647"/>
    </physiologicalReaction>
</comment>
<dbReference type="InterPro" id="IPR003730">
    <property type="entry name" value="Cu_polyphenol_OxRdtase"/>
</dbReference>
<dbReference type="NCBIfam" id="TIGR00726">
    <property type="entry name" value="peptidoglycan editing factor PgeF"/>
    <property type="match status" value="1"/>
</dbReference>
<evidence type="ECO:0000256" key="1">
    <source>
        <dbReference type="ARBA" id="ARBA00000553"/>
    </source>
</evidence>
<comment type="catalytic activity">
    <reaction evidence="7">
        <text>adenosine + H2O + H(+) = inosine + NH4(+)</text>
        <dbReference type="Rhea" id="RHEA:24408"/>
        <dbReference type="ChEBI" id="CHEBI:15377"/>
        <dbReference type="ChEBI" id="CHEBI:15378"/>
        <dbReference type="ChEBI" id="CHEBI:16335"/>
        <dbReference type="ChEBI" id="CHEBI:17596"/>
        <dbReference type="ChEBI" id="CHEBI:28938"/>
        <dbReference type="EC" id="3.5.4.4"/>
    </reaction>
    <physiologicalReaction direction="left-to-right" evidence="7">
        <dbReference type="Rhea" id="RHEA:24409"/>
    </physiologicalReaction>
</comment>
<keyword evidence="6" id="KW-0862">Zinc</keyword>
<keyword evidence="5" id="KW-0378">Hydrolase</keyword>
<evidence type="ECO:0000256" key="2">
    <source>
        <dbReference type="ARBA" id="ARBA00007353"/>
    </source>
</evidence>
<evidence type="ECO:0000313" key="12">
    <source>
        <dbReference type="Proteomes" id="UP000009144"/>
    </source>
</evidence>
<evidence type="ECO:0000256" key="10">
    <source>
        <dbReference type="RuleBase" id="RU361274"/>
    </source>
</evidence>
<evidence type="ECO:0000256" key="5">
    <source>
        <dbReference type="ARBA" id="ARBA00022801"/>
    </source>
</evidence>
<accession>I1XLI4</accession>
<dbReference type="KEGG" id="mej:Q7A_2453"/>
<evidence type="ECO:0000256" key="9">
    <source>
        <dbReference type="ARBA" id="ARBA00049893"/>
    </source>
</evidence>
<comment type="catalytic activity">
    <reaction evidence="9">
        <text>S-methyl-5'-thioadenosine + phosphate = 5-(methylsulfanyl)-alpha-D-ribose 1-phosphate + adenine</text>
        <dbReference type="Rhea" id="RHEA:11852"/>
        <dbReference type="ChEBI" id="CHEBI:16708"/>
        <dbReference type="ChEBI" id="CHEBI:17509"/>
        <dbReference type="ChEBI" id="CHEBI:43474"/>
        <dbReference type="ChEBI" id="CHEBI:58533"/>
        <dbReference type="EC" id="2.4.2.28"/>
    </reaction>
    <physiologicalReaction direction="left-to-right" evidence="9">
        <dbReference type="Rhea" id="RHEA:11853"/>
    </physiologicalReaction>
</comment>
<evidence type="ECO:0000256" key="7">
    <source>
        <dbReference type="ARBA" id="ARBA00047989"/>
    </source>
</evidence>
<keyword evidence="4" id="KW-0479">Metal-binding</keyword>
<dbReference type="InterPro" id="IPR038371">
    <property type="entry name" value="Cu_polyphenol_OxRdtase_sf"/>
</dbReference>
<dbReference type="PATRIC" id="fig|754476.3.peg.2415"/>
<keyword evidence="12" id="KW-1185">Reference proteome</keyword>
<evidence type="ECO:0000256" key="8">
    <source>
        <dbReference type="ARBA" id="ARBA00048968"/>
    </source>
</evidence>
<dbReference type="PANTHER" id="PTHR30616:SF2">
    <property type="entry name" value="PURINE NUCLEOSIDE PHOSPHORYLASE LACC1"/>
    <property type="match status" value="1"/>
</dbReference>
<comment type="similarity">
    <text evidence="2 10">Belongs to the purine nucleoside phosphorylase YfiH/LACC1 family.</text>
</comment>
<dbReference type="Proteomes" id="UP000009144">
    <property type="component" value="Chromosome"/>
</dbReference>
<evidence type="ECO:0000256" key="4">
    <source>
        <dbReference type="ARBA" id="ARBA00022723"/>
    </source>
</evidence>
<dbReference type="SUPFAM" id="SSF64438">
    <property type="entry name" value="CNF1/YfiH-like putative cysteine hydrolases"/>
    <property type="match status" value="1"/>
</dbReference>
<evidence type="ECO:0000313" key="11">
    <source>
        <dbReference type="EMBL" id="AFI85253.1"/>
    </source>
</evidence>